<keyword evidence="8" id="KW-0862">Zinc</keyword>
<protein>
    <submittedName>
        <fullName evidence="16">Sterol desaturase family protein</fullName>
    </submittedName>
</protein>
<dbReference type="RefSeq" id="WP_344738150.1">
    <property type="nucleotide sequence ID" value="NZ_BAABAY010000001.1"/>
</dbReference>
<evidence type="ECO:0000256" key="7">
    <source>
        <dbReference type="ARBA" id="ARBA00022832"/>
    </source>
</evidence>
<evidence type="ECO:0000256" key="8">
    <source>
        <dbReference type="ARBA" id="ARBA00022833"/>
    </source>
</evidence>
<evidence type="ECO:0000256" key="5">
    <source>
        <dbReference type="ARBA" id="ARBA00022723"/>
    </source>
</evidence>
<keyword evidence="9 14" id="KW-1133">Transmembrane helix</keyword>
<evidence type="ECO:0000256" key="13">
    <source>
        <dbReference type="ARBA" id="ARBA00023160"/>
    </source>
</evidence>
<feature type="transmembrane region" description="Helical" evidence="14">
    <location>
        <begin position="95"/>
        <end position="117"/>
    </location>
</feature>
<feature type="transmembrane region" description="Helical" evidence="14">
    <location>
        <begin position="123"/>
        <end position="141"/>
    </location>
</feature>
<evidence type="ECO:0000256" key="11">
    <source>
        <dbReference type="ARBA" id="ARBA00023098"/>
    </source>
</evidence>
<keyword evidence="6" id="KW-0256">Endoplasmic reticulum</keyword>
<dbReference type="InterPro" id="IPR006694">
    <property type="entry name" value="Fatty_acid_hydroxylase"/>
</dbReference>
<sequence>MAESKYFKIPKTNSLVAVSLYMVLGFCALVYGILNIESTLLSKAVLPFAGALFFTFIEYVAHRFLYHSGEDYTNEANWQYTMHGVHHVHPNDKGLLAMPILLALVLAAAFFGLFYLAMNDNAFFFWPGFLMGYAGYLYVHYTIHARKAPSNVFGYLWKHHLLHHHIYDDKAFGVTSPLWDFVFRTMPPKKALHRKARE</sequence>
<dbReference type="PANTHER" id="PTHR12863:SF1">
    <property type="entry name" value="FATTY ACID 2-HYDROXYLASE"/>
    <property type="match status" value="1"/>
</dbReference>
<keyword evidence="17" id="KW-1185">Reference proteome</keyword>
<dbReference type="Proteomes" id="UP001610100">
    <property type="component" value="Unassembled WGS sequence"/>
</dbReference>
<keyword evidence="3" id="KW-0444">Lipid biosynthesis</keyword>
<evidence type="ECO:0000256" key="9">
    <source>
        <dbReference type="ARBA" id="ARBA00022989"/>
    </source>
</evidence>
<evidence type="ECO:0000256" key="14">
    <source>
        <dbReference type="SAM" id="Phobius"/>
    </source>
</evidence>
<evidence type="ECO:0000256" key="10">
    <source>
        <dbReference type="ARBA" id="ARBA00023002"/>
    </source>
</evidence>
<feature type="domain" description="Fatty acid hydroxylase" evidence="15">
    <location>
        <begin position="49"/>
        <end position="185"/>
    </location>
</feature>
<organism evidence="16 17">
    <name type="scientific">Gaetbulibacter aestuarii</name>
    <dbReference type="NCBI Taxonomy" id="1502358"/>
    <lineage>
        <taxon>Bacteria</taxon>
        <taxon>Pseudomonadati</taxon>
        <taxon>Bacteroidota</taxon>
        <taxon>Flavobacteriia</taxon>
        <taxon>Flavobacteriales</taxon>
        <taxon>Flavobacteriaceae</taxon>
        <taxon>Gaetbulibacter</taxon>
    </lineage>
</organism>
<feature type="transmembrane region" description="Helical" evidence="14">
    <location>
        <begin position="40"/>
        <end position="61"/>
    </location>
</feature>
<proteinExistence type="predicted"/>
<keyword evidence="13" id="KW-0275">Fatty acid biosynthesis</keyword>
<evidence type="ECO:0000313" key="17">
    <source>
        <dbReference type="Proteomes" id="UP001610100"/>
    </source>
</evidence>
<evidence type="ECO:0000313" key="16">
    <source>
        <dbReference type="EMBL" id="MFH6772528.1"/>
    </source>
</evidence>
<dbReference type="Pfam" id="PF04116">
    <property type="entry name" value="FA_hydroxylase"/>
    <property type="match status" value="1"/>
</dbReference>
<dbReference type="EMBL" id="JBAWKB010000003">
    <property type="protein sequence ID" value="MFH6772528.1"/>
    <property type="molecule type" value="Genomic_DNA"/>
</dbReference>
<dbReference type="PANTHER" id="PTHR12863">
    <property type="entry name" value="FATTY ACID HYDROXYLASE"/>
    <property type="match status" value="1"/>
</dbReference>
<keyword evidence="4 14" id="KW-0812">Transmembrane</keyword>
<reference evidence="16 17" key="1">
    <citation type="submission" date="2024-02" db="EMBL/GenBank/DDBJ databases">
        <title>A Gaetbulibacter species isolated from tidal flats and genomic insights of their niches.</title>
        <authorList>
            <person name="Ye Y."/>
        </authorList>
    </citation>
    <scope>NUCLEOTIDE SEQUENCE [LARGE SCALE GENOMIC DNA]</scope>
    <source>
        <strain evidence="16 17">KYW382</strain>
    </source>
</reference>
<comment type="caution">
    <text evidence="16">The sequence shown here is derived from an EMBL/GenBank/DDBJ whole genome shotgun (WGS) entry which is preliminary data.</text>
</comment>
<gene>
    <name evidence="16" type="ORF">V8G58_11335</name>
</gene>
<keyword evidence="5" id="KW-0479">Metal-binding</keyword>
<evidence type="ECO:0000256" key="6">
    <source>
        <dbReference type="ARBA" id="ARBA00022824"/>
    </source>
</evidence>
<evidence type="ECO:0000256" key="4">
    <source>
        <dbReference type="ARBA" id="ARBA00022692"/>
    </source>
</evidence>
<evidence type="ECO:0000256" key="1">
    <source>
        <dbReference type="ARBA" id="ARBA00001947"/>
    </source>
</evidence>
<evidence type="ECO:0000256" key="3">
    <source>
        <dbReference type="ARBA" id="ARBA00022516"/>
    </source>
</evidence>
<keyword evidence="11" id="KW-0443">Lipid metabolism</keyword>
<evidence type="ECO:0000256" key="12">
    <source>
        <dbReference type="ARBA" id="ARBA00023136"/>
    </source>
</evidence>
<keyword evidence="10" id="KW-0560">Oxidoreductase</keyword>
<dbReference type="InterPro" id="IPR014430">
    <property type="entry name" value="Scs7"/>
</dbReference>
<keyword evidence="12 14" id="KW-0472">Membrane</keyword>
<comment type="cofactor">
    <cofactor evidence="1">
        <name>Zn(2+)</name>
        <dbReference type="ChEBI" id="CHEBI:29105"/>
    </cofactor>
</comment>
<evidence type="ECO:0000259" key="15">
    <source>
        <dbReference type="Pfam" id="PF04116"/>
    </source>
</evidence>
<evidence type="ECO:0000256" key="2">
    <source>
        <dbReference type="ARBA" id="ARBA00004477"/>
    </source>
</evidence>
<feature type="transmembrane region" description="Helical" evidence="14">
    <location>
        <begin position="12"/>
        <end position="34"/>
    </location>
</feature>
<comment type="subcellular location">
    <subcellularLocation>
        <location evidence="2">Endoplasmic reticulum membrane</location>
        <topology evidence="2">Multi-pass membrane protein</topology>
    </subcellularLocation>
</comment>
<name>A0ABW7N2Z4_9FLAO</name>
<accession>A0ABW7N2Z4</accession>
<keyword evidence="7" id="KW-0276">Fatty acid metabolism</keyword>